<feature type="region of interest" description="Disordered" evidence="1">
    <location>
        <begin position="67"/>
        <end position="183"/>
    </location>
</feature>
<gene>
    <name evidence="3" type="ORF">AAFP32_04765</name>
</gene>
<name>A0AAU7UN94_9MICO</name>
<sequence>MTENQNQNPADAAARSDISAQPSPAGTMDSNDRKKKRRVPLIPAILAGAALFIVGGLAGGAVGASTVLMSNDSGTSQGTGGPGGQPGGGQQGGGQQGGAGPGGGMAPGGQAGDGQGSNSQDSNGQDSDGQDSNNQGSDGQSSQNSDDQTADDTSAVDDSSEENVALTGLSSVSQEAAVLNREP</sequence>
<keyword evidence="2" id="KW-1133">Transmembrane helix</keyword>
<keyword evidence="2" id="KW-0472">Membrane</keyword>
<feature type="transmembrane region" description="Helical" evidence="2">
    <location>
        <begin position="41"/>
        <end position="62"/>
    </location>
</feature>
<dbReference type="AlphaFoldDB" id="A0AAU7UN94"/>
<proteinExistence type="predicted"/>
<evidence type="ECO:0000256" key="2">
    <source>
        <dbReference type="SAM" id="Phobius"/>
    </source>
</evidence>
<feature type="compositionally biased region" description="Low complexity" evidence="1">
    <location>
        <begin position="116"/>
        <end position="147"/>
    </location>
</feature>
<keyword evidence="2" id="KW-0812">Transmembrane</keyword>
<dbReference type="KEGG" id="bkr:AAFP32_04765"/>
<evidence type="ECO:0000313" key="3">
    <source>
        <dbReference type="EMBL" id="XBV90044.1"/>
    </source>
</evidence>
<reference evidence="3" key="1">
    <citation type="submission" date="2024-06" db="EMBL/GenBank/DDBJ databases">
        <title>Brevibacterium koreense sp. nov., isolated from jogae-jeotgal, a Korean fermented seafood.</title>
        <authorList>
            <person name="Whon T.W."/>
            <person name="Nam S."/>
            <person name="Kim Y."/>
        </authorList>
    </citation>
    <scope>NUCLEOTIDE SEQUENCE</scope>
    <source>
        <strain evidence="3">CBA3109</strain>
    </source>
</reference>
<dbReference type="RefSeq" id="WP_350270859.1">
    <property type="nucleotide sequence ID" value="NZ_CP158281.1"/>
</dbReference>
<organism evidence="3">
    <name type="scientific">Brevibacterium koreense</name>
    <dbReference type="NCBI Taxonomy" id="3140787"/>
    <lineage>
        <taxon>Bacteria</taxon>
        <taxon>Bacillati</taxon>
        <taxon>Actinomycetota</taxon>
        <taxon>Actinomycetes</taxon>
        <taxon>Micrococcales</taxon>
        <taxon>Brevibacteriaceae</taxon>
        <taxon>Brevibacterium</taxon>
    </lineage>
</organism>
<feature type="region of interest" description="Disordered" evidence="1">
    <location>
        <begin position="1"/>
        <end position="37"/>
    </location>
</feature>
<feature type="compositionally biased region" description="Acidic residues" evidence="1">
    <location>
        <begin position="148"/>
        <end position="161"/>
    </location>
</feature>
<feature type="compositionally biased region" description="Gly residues" evidence="1">
    <location>
        <begin position="77"/>
        <end position="115"/>
    </location>
</feature>
<protein>
    <submittedName>
        <fullName evidence="3">Uncharacterized protein</fullName>
    </submittedName>
</protein>
<evidence type="ECO:0000256" key="1">
    <source>
        <dbReference type="SAM" id="MobiDB-lite"/>
    </source>
</evidence>
<accession>A0AAU7UN94</accession>
<dbReference type="EMBL" id="CP158281">
    <property type="protein sequence ID" value="XBV90044.1"/>
    <property type="molecule type" value="Genomic_DNA"/>
</dbReference>